<dbReference type="InterPro" id="IPR045851">
    <property type="entry name" value="AMP-bd_C_sf"/>
</dbReference>
<keyword evidence="11" id="KW-1185">Reference proteome</keyword>
<dbReference type="Gene3D" id="3.40.50.12780">
    <property type="entry name" value="N-terminal domain of ligase-like"/>
    <property type="match status" value="1"/>
</dbReference>
<dbReference type="PANTHER" id="PTHR43107:SF15">
    <property type="entry name" value="FATTY ACID TRANSPORT PROTEIN 3, ISOFORM A"/>
    <property type="match status" value="1"/>
</dbReference>
<feature type="domain" description="AMP-binding enzyme C-terminal" evidence="9">
    <location>
        <begin position="528"/>
        <end position="599"/>
    </location>
</feature>
<comment type="catalytic activity">
    <reaction evidence="7">
        <text>tetracosanoate + ATP + CoA = tetracosanoyl-CoA + AMP + diphosphate</text>
        <dbReference type="Rhea" id="RHEA:33639"/>
        <dbReference type="ChEBI" id="CHEBI:30616"/>
        <dbReference type="ChEBI" id="CHEBI:31014"/>
        <dbReference type="ChEBI" id="CHEBI:33019"/>
        <dbReference type="ChEBI" id="CHEBI:57287"/>
        <dbReference type="ChEBI" id="CHEBI:65052"/>
        <dbReference type="ChEBI" id="CHEBI:456215"/>
    </reaction>
    <physiologicalReaction direction="left-to-right" evidence="7">
        <dbReference type="Rhea" id="RHEA:33640"/>
    </physiologicalReaction>
</comment>
<evidence type="ECO:0000256" key="2">
    <source>
        <dbReference type="ARBA" id="ARBA00022598"/>
    </source>
</evidence>
<evidence type="ECO:0000256" key="3">
    <source>
        <dbReference type="ARBA" id="ARBA00022741"/>
    </source>
</evidence>
<reference evidence="10" key="1">
    <citation type="submission" date="2014-01" db="EMBL/GenBank/DDBJ databases">
        <authorList>
            <person name="Aslett M."/>
        </authorList>
    </citation>
    <scope>NUCLEOTIDE SEQUENCE</scope>
</reference>
<dbReference type="Gene3D" id="3.30.300.30">
    <property type="match status" value="1"/>
</dbReference>
<dbReference type="InterPro" id="IPR025110">
    <property type="entry name" value="AMP-bd_C"/>
</dbReference>
<evidence type="ECO:0000259" key="9">
    <source>
        <dbReference type="Pfam" id="PF13193"/>
    </source>
</evidence>
<evidence type="ECO:0000256" key="6">
    <source>
        <dbReference type="ARBA" id="ARBA00041297"/>
    </source>
</evidence>
<dbReference type="STRING" id="36087.A0A077Z2L2"/>
<evidence type="ECO:0000256" key="7">
    <source>
        <dbReference type="ARBA" id="ARBA00048666"/>
    </source>
</evidence>
<protein>
    <recommendedName>
        <fullName evidence="6">Long-chain-fatty-acid--CoA ligase</fullName>
    </recommendedName>
</protein>
<dbReference type="InterPro" id="IPR042099">
    <property type="entry name" value="ANL_N_sf"/>
</dbReference>
<comment type="catalytic activity">
    <reaction evidence="5">
        <text>a very long-chain fatty acid + ATP + CoA = a very long-chain fatty acyl-CoA + AMP + diphosphate</text>
        <dbReference type="Rhea" id="RHEA:54536"/>
        <dbReference type="ChEBI" id="CHEBI:30616"/>
        <dbReference type="ChEBI" id="CHEBI:33019"/>
        <dbReference type="ChEBI" id="CHEBI:57287"/>
        <dbReference type="ChEBI" id="CHEBI:58950"/>
        <dbReference type="ChEBI" id="CHEBI:138261"/>
        <dbReference type="ChEBI" id="CHEBI:456215"/>
    </reaction>
    <physiologicalReaction direction="left-to-right" evidence="5">
        <dbReference type="Rhea" id="RHEA:54537"/>
    </physiologicalReaction>
</comment>
<dbReference type="GO" id="GO:0044539">
    <property type="term" value="P:long-chain fatty acid import into cell"/>
    <property type="evidence" value="ECO:0007669"/>
    <property type="project" value="TreeGrafter"/>
</dbReference>
<dbReference type="GO" id="GO:0004467">
    <property type="term" value="F:long-chain fatty acid-CoA ligase activity"/>
    <property type="evidence" value="ECO:0007669"/>
    <property type="project" value="TreeGrafter"/>
</dbReference>
<dbReference type="GO" id="GO:0005789">
    <property type="term" value="C:endoplasmic reticulum membrane"/>
    <property type="evidence" value="ECO:0007669"/>
    <property type="project" value="TreeGrafter"/>
</dbReference>
<dbReference type="OrthoDB" id="288590at2759"/>
<feature type="domain" description="AMP-dependent synthetase/ligase" evidence="8">
    <location>
        <begin position="83"/>
        <end position="455"/>
    </location>
</feature>
<dbReference type="EMBL" id="HG805888">
    <property type="protein sequence ID" value="CDW54271.1"/>
    <property type="molecule type" value="Genomic_DNA"/>
</dbReference>
<organism evidence="10 11">
    <name type="scientific">Trichuris trichiura</name>
    <name type="common">Whipworm</name>
    <name type="synonym">Trichocephalus trichiurus</name>
    <dbReference type="NCBI Taxonomy" id="36087"/>
    <lineage>
        <taxon>Eukaryota</taxon>
        <taxon>Metazoa</taxon>
        <taxon>Ecdysozoa</taxon>
        <taxon>Nematoda</taxon>
        <taxon>Enoplea</taxon>
        <taxon>Dorylaimia</taxon>
        <taxon>Trichinellida</taxon>
        <taxon>Trichuridae</taxon>
        <taxon>Trichuris</taxon>
    </lineage>
</organism>
<proteinExistence type="inferred from homology"/>
<dbReference type="AlphaFoldDB" id="A0A077Z2L2"/>
<dbReference type="InterPro" id="IPR020845">
    <property type="entry name" value="AMP-binding_CS"/>
</dbReference>
<dbReference type="PANTHER" id="PTHR43107">
    <property type="entry name" value="LONG-CHAIN FATTY ACID TRANSPORT PROTEIN"/>
    <property type="match status" value="1"/>
</dbReference>
<dbReference type="SUPFAM" id="SSF56801">
    <property type="entry name" value="Acetyl-CoA synthetase-like"/>
    <property type="match status" value="1"/>
</dbReference>
<dbReference type="Pfam" id="PF13193">
    <property type="entry name" value="AMP-binding_C"/>
    <property type="match status" value="1"/>
</dbReference>
<comment type="similarity">
    <text evidence="1">Belongs to the ATP-dependent AMP-binding enzyme family.</text>
</comment>
<dbReference type="GO" id="GO:0005886">
    <property type="term" value="C:plasma membrane"/>
    <property type="evidence" value="ECO:0007669"/>
    <property type="project" value="TreeGrafter"/>
</dbReference>
<dbReference type="Proteomes" id="UP000030665">
    <property type="component" value="Unassembled WGS sequence"/>
</dbReference>
<dbReference type="GO" id="GO:0005324">
    <property type="term" value="F:long-chain fatty acid transmembrane transporter activity"/>
    <property type="evidence" value="ECO:0007669"/>
    <property type="project" value="TreeGrafter"/>
</dbReference>
<dbReference type="InterPro" id="IPR000873">
    <property type="entry name" value="AMP-dep_synth/lig_dom"/>
</dbReference>
<keyword evidence="3" id="KW-0547">Nucleotide-binding</keyword>
<evidence type="ECO:0000259" key="8">
    <source>
        <dbReference type="Pfam" id="PF00501"/>
    </source>
</evidence>
<sequence length="602" mass="67924">MIIECFFGALLVLMIFSDIPEATYLLFISLIASWCLRNRDFLRRALYTLPRDIKGISVLAKVQWFNYIAARCNYSVDLLFDGIAKKYPNKTALEMADKKLAFTFDELQRLSWRIANYFGEKLHLREGDVVAIFMQNRPECGAFLLGTARKGLILAQLNFNLRLDSLAHCLNAAKAKCLILEECLLPCNNFQEAINAKLVDNDLLVVVYGDDERETAYVNLKCALRTVSDEQPKGYRRIAGHKSVLTYIYTSGTTGMPKPAKITHARYMMMANGVHLSFGIKPEDRIYVTMPLYHTSGGIIGMGQTLVCGNTCVLRPRFSASNFWRDCSQHNCTVALYIGEICRYLLSQPPSDMDRKHGIRMMYGNGLRPQIWEAFVQRFGIKQICELYGSTEGNTIFLIVNMDNKVGACGFLTIYRFLSPLYPIGLVKVDERTGKLIRNKDGLCIRCVPGESGELVGVVVRGNPVKDFCGYLSETDTKRKLERNVFRLNDIAFRSGDILHMDEYGYLYFKDRTGDTFRWKGENVSTSEVEGLIQRVAGLADAAVYGVKVPDIEGRAGMASIVDEKGTLDLSKLLSELSSLLPKYAIPIFIRLCRKVNLTGRY</sequence>
<accession>A0A077Z2L2</accession>
<keyword evidence="2" id="KW-0436">Ligase</keyword>
<evidence type="ECO:0000313" key="11">
    <source>
        <dbReference type="Proteomes" id="UP000030665"/>
    </source>
</evidence>
<name>A0A077Z2L2_TRITR</name>
<dbReference type="PROSITE" id="PS00455">
    <property type="entry name" value="AMP_BINDING"/>
    <property type="match status" value="1"/>
</dbReference>
<dbReference type="GO" id="GO:0005524">
    <property type="term" value="F:ATP binding"/>
    <property type="evidence" value="ECO:0007669"/>
    <property type="project" value="UniProtKB-KW"/>
</dbReference>
<evidence type="ECO:0000256" key="5">
    <source>
        <dbReference type="ARBA" id="ARBA00036527"/>
    </source>
</evidence>
<evidence type="ECO:0000256" key="4">
    <source>
        <dbReference type="ARBA" id="ARBA00022840"/>
    </source>
</evidence>
<evidence type="ECO:0000256" key="1">
    <source>
        <dbReference type="ARBA" id="ARBA00006432"/>
    </source>
</evidence>
<evidence type="ECO:0000313" key="10">
    <source>
        <dbReference type="EMBL" id="CDW54271.1"/>
    </source>
</evidence>
<keyword evidence="4" id="KW-0067">ATP-binding</keyword>
<gene>
    <name evidence="10" type="ORF">TTRE_0000254101</name>
</gene>
<reference evidence="10" key="2">
    <citation type="submission" date="2014-03" db="EMBL/GenBank/DDBJ databases">
        <title>The whipworm genome and dual-species transcriptomics of an intimate host-pathogen interaction.</title>
        <authorList>
            <person name="Foth B.J."/>
            <person name="Tsai I.J."/>
            <person name="Reid A.J."/>
            <person name="Bancroft A.J."/>
            <person name="Nichol S."/>
            <person name="Tracey A."/>
            <person name="Holroyd N."/>
            <person name="Cotton J.A."/>
            <person name="Stanley E.J."/>
            <person name="Zarowiecki M."/>
            <person name="Liu J.Z."/>
            <person name="Huckvale T."/>
            <person name="Cooper P.J."/>
            <person name="Grencis R.K."/>
            <person name="Berriman M."/>
        </authorList>
    </citation>
    <scope>NUCLEOTIDE SEQUENCE [LARGE SCALE GENOMIC DNA]</scope>
</reference>
<dbReference type="Pfam" id="PF00501">
    <property type="entry name" value="AMP-binding"/>
    <property type="match status" value="1"/>
</dbReference>